<name>A0A067JWW9_JATCU</name>
<keyword evidence="5 6" id="KW-0067">ATP-binding</keyword>
<dbReference type="Gene3D" id="3.30.200.20">
    <property type="entry name" value="Phosphorylase Kinase, domain 1"/>
    <property type="match status" value="1"/>
</dbReference>
<dbReference type="Pfam" id="PF07714">
    <property type="entry name" value="PK_Tyr_Ser-Thr"/>
    <property type="match status" value="1"/>
</dbReference>
<reference evidence="10 11" key="1">
    <citation type="journal article" date="2014" name="PLoS ONE">
        <title>Global Analysis of Gene Expression Profiles in Physic Nut (Jatropha curcas L.) Seedlings Exposed to Salt Stress.</title>
        <authorList>
            <person name="Zhang L."/>
            <person name="Zhang C."/>
            <person name="Wu P."/>
            <person name="Chen Y."/>
            <person name="Li M."/>
            <person name="Jiang H."/>
            <person name="Wu G."/>
        </authorList>
    </citation>
    <scope>NUCLEOTIDE SEQUENCE [LARGE SCALE GENOMIC DNA]</scope>
    <source>
        <strain evidence="11">cv. GZQX0401</strain>
        <tissue evidence="10">Young leaves</tissue>
    </source>
</reference>
<evidence type="ECO:0000256" key="7">
    <source>
        <dbReference type="RuleBase" id="RU000304"/>
    </source>
</evidence>
<dbReference type="InterPro" id="IPR017441">
    <property type="entry name" value="Protein_kinase_ATP_BS"/>
</dbReference>
<keyword evidence="11" id="KW-1185">Reference proteome</keyword>
<keyword evidence="4" id="KW-0418">Kinase</keyword>
<evidence type="ECO:0000313" key="10">
    <source>
        <dbReference type="EMBL" id="KDP27268.1"/>
    </source>
</evidence>
<dbReference type="AlphaFoldDB" id="A0A067JWW9"/>
<feature type="domain" description="Protein kinase" evidence="9">
    <location>
        <begin position="63"/>
        <end position="211"/>
    </location>
</feature>
<dbReference type="PROSITE" id="PS00107">
    <property type="entry name" value="PROTEIN_KINASE_ATP"/>
    <property type="match status" value="1"/>
</dbReference>
<dbReference type="GO" id="GO:0004714">
    <property type="term" value="F:transmembrane receptor protein tyrosine kinase activity"/>
    <property type="evidence" value="ECO:0007669"/>
    <property type="project" value="InterPro"/>
</dbReference>
<dbReference type="PROSITE" id="PS00108">
    <property type="entry name" value="PROTEIN_KINASE_ST"/>
    <property type="match status" value="1"/>
</dbReference>
<evidence type="ECO:0000256" key="4">
    <source>
        <dbReference type="ARBA" id="ARBA00022777"/>
    </source>
</evidence>
<evidence type="ECO:0000256" key="1">
    <source>
        <dbReference type="ARBA" id="ARBA00022527"/>
    </source>
</evidence>
<dbReference type="OrthoDB" id="4062651at2759"/>
<dbReference type="EMBL" id="KK914862">
    <property type="protein sequence ID" value="KDP27268.1"/>
    <property type="molecule type" value="Genomic_DNA"/>
</dbReference>
<sequence length="211" mass="24364">MNAEILALTGAALGTIVLLFLIWFTVFFYCKRKRSSEEHMIPMPEGICRHFTAKEIRNATTNFDRDLLIGDGEFGRVFKGYLDSEKTTPLAIKALKPNSSQGSDQFWAEIETLSKLRHPHLVSLIGYCNDQRLMVLVYEYMAHGTLRDPLYQTHNPPLPWEQRLEICIAVARILHYLHAGDSHTIIHRDIKTSNILLDEKLYFQKNTSIRF</sequence>
<feature type="transmembrane region" description="Helical" evidence="8">
    <location>
        <begin position="6"/>
        <end position="30"/>
    </location>
</feature>
<evidence type="ECO:0000256" key="6">
    <source>
        <dbReference type="PROSITE-ProRule" id="PRU10141"/>
    </source>
</evidence>
<keyword evidence="3 6" id="KW-0547">Nucleotide-binding</keyword>
<comment type="similarity">
    <text evidence="7">Belongs to the protein kinase superfamily.</text>
</comment>
<keyword evidence="8" id="KW-1133">Transmembrane helix</keyword>
<keyword evidence="8" id="KW-0472">Membrane</keyword>
<accession>A0A067JWW9</accession>
<gene>
    <name evidence="10" type="ORF">JCGZ_19967</name>
</gene>
<evidence type="ECO:0000256" key="8">
    <source>
        <dbReference type="SAM" id="Phobius"/>
    </source>
</evidence>
<dbReference type="SMART" id="SM00220">
    <property type="entry name" value="S_TKc"/>
    <property type="match status" value="1"/>
</dbReference>
<dbReference type="PANTHER" id="PTHR27003">
    <property type="entry name" value="OS07G0166700 PROTEIN"/>
    <property type="match status" value="1"/>
</dbReference>
<evidence type="ECO:0000313" key="11">
    <source>
        <dbReference type="Proteomes" id="UP000027138"/>
    </source>
</evidence>
<dbReference type="InterPro" id="IPR011009">
    <property type="entry name" value="Kinase-like_dom_sf"/>
</dbReference>
<keyword evidence="8" id="KW-0812">Transmembrane</keyword>
<dbReference type="Proteomes" id="UP000027138">
    <property type="component" value="Unassembled WGS sequence"/>
</dbReference>
<evidence type="ECO:0000256" key="2">
    <source>
        <dbReference type="ARBA" id="ARBA00022679"/>
    </source>
</evidence>
<dbReference type="GO" id="GO:0004674">
    <property type="term" value="F:protein serine/threonine kinase activity"/>
    <property type="evidence" value="ECO:0007669"/>
    <property type="project" value="UniProtKB-KW"/>
</dbReference>
<dbReference type="GO" id="GO:0005886">
    <property type="term" value="C:plasma membrane"/>
    <property type="evidence" value="ECO:0007669"/>
    <property type="project" value="TreeGrafter"/>
</dbReference>
<protein>
    <recommendedName>
        <fullName evidence="9">Protein kinase domain-containing protein</fullName>
    </recommendedName>
</protein>
<dbReference type="InterPro" id="IPR000719">
    <property type="entry name" value="Prot_kinase_dom"/>
</dbReference>
<evidence type="ECO:0000256" key="3">
    <source>
        <dbReference type="ARBA" id="ARBA00022741"/>
    </source>
</evidence>
<keyword evidence="1 7" id="KW-0723">Serine/threonine-protein kinase</keyword>
<dbReference type="SUPFAM" id="SSF56112">
    <property type="entry name" value="Protein kinase-like (PK-like)"/>
    <property type="match status" value="1"/>
</dbReference>
<dbReference type="GO" id="GO:0005524">
    <property type="term" value="F:ATP binding"/>
    <property type="evidence" value="ECO:0007669"/>
    <property type="project" value="UniProtKB-UniRule"/>
</dbReference>
<dbReference type="GO" id="GO:0009506">
    <property type="term" value="C:plasmodesma"/>
    <property type="evidence" value="ECO:0007669"/>
    <property type="project" value="TreeGrafter"/>
</dbReference>
<feature type="binding site" evidence="6">
    <location>
        <position position="93"/>
    </location>
    <ligand>
        <name>ATP</name>
        <dbReference type="ChEBI" id="CHEBI:30616"/>
    </ligand>
</feature>
<dbReference type="PANTHER" id="PTHR27003:SF287">
    <property type="entry name" value="PROTEIN KINASE DOMAIN-CONTAINING PROTEIN"/>
    <property type="match status" value="1"/>
</dbReference>
<evidence type="ECO:0000256" key="5">
    <source>
        <dbReference type="ARBA" id="ARBA00022840"/>
    </source>
</evidence>
<dbReference type="InterPro" id="IPR008271">
    <property type="entry name" value="Ser/Thr_kinase_AS"/>
</dbReference>
<keyword evidence="2" id="KW-0808">Transferase</keyword>
<organism evidence="10 11">
    <name type="scientific">Jatropha curcas</name>
    <name type="common">Barbados nut</name>
    <dbReference type="NCBI Taxonomy" id="180498"/>
    <lineage>
        <taxon>Eukaryota</taxon>
        <taxon>Viridiplantae</taxon>
        <taxon>Streptophyta</taxon>
        <taxon>Embryophyta</taxon>
        <taxon>Tracheophyta</taxon>
        <taxon>Spermatophyta</taxon>
        <taxon>Magnoliopsida</taxon>
        <taxon>eudicotyledons</taxon>
        <taxon>Gunneridae</taxon>
        <taxon>Pentapetalae</taxon>
        <taxon>rosids</taxon>
        <taxon>fabids</taxon>
        <taxon>Malpighiales</taxon>
        <taxon>Euphorbiaceae</taxon>
        <taxon>Crotonoideae</taxon>
        <taxon>Jatropheae</taxon>
        <taxon>Jatropha</taxon>
    </lineage>
</organism>
<evidence type="ECO:0000259" key="9">
    <source>
        <dbReference type="PROSITE" id="PS50011"/>
    </source>
</evidence>
<dbReference type="PROSITE" id="PS50011">
    <property type="entry name" value="PROTEIN_KINASE_DOM"/>
    <property type="match status" value="1"/>
</dbReference>
<dbReference type="FunFam" id="3.30.200.20:FF:000039">
    <property type="entry name" value="receptor-like protein kinase FERONIA"/>
    <property type="match status" value="1"/>
</dbReference>
<dbReference type="InterPro" id="IPR045272">
    <property type="entry name" value="ANXUR1/2-like"/>
</dbReference>
<dbReference type="Gene3D" id="1.10.510.10">
    <property type="entry name" value="Transferase(Phosphotransferase) domain 1"/>
    <property type="match status" value="1"/>
</dbReference>
<dbReference type="InterPro" id="IPR001245">
    <property type="entry name" value="Ser-Thr/Tyr_kinase_cat_dom"/>
</dbReference>
<proteinExistence type="inferred from homology"/>